<dbReference type="PATRIC" id="fig|1246995.3.peg.5058"/>
<dbReference type="RefSeq" id="WP_023363850.1">
    <property type="nucleotide sequence ID" value="NC_022657.1"/>
</dbReference>
<dbReference type="Proteomes" id="UP000017746">
    <property type="component" value="Chromosome"/>
</dbReference>
<dbReference type="EMBL" id="CP006272">
    <property type="protein sequence ID" value="AGZ43260.1"/>
    <property type="molecule type" value="Genomic_DNA"/>
</dbReference>
<evidence type="ECO:0000313" key="2">
    <source>
        <dbReference type="Proteomes" id="UP000017746"/>
    </source>
</evidence>
<keyword evidence="2" id="KW-1185">Reference proteome</keyword>
<evidence type="ECO:0000313" key="1">
    <source>
        <dbReference type="EMBL" id="AGZ43260.1"/>
    </source>
</evidence>
<dbReference type="KEGG" id="afs:AFR_24970"/>
<accession>U5W5J8</accession>
<name>U5W5J8_9ACTN</name>
<dbReference type="STRING" id="1246995.AFR_24970"/>
<dbReference type="eggNOG" id="ENOG502ZRFF">
    <property type="taxonomic scope" value="Bacteria"/>
</dbReference>
<gene>
    <name evidence="1" type="ORF">AFR_24970</name>
</gene>
<reference evidence="1 2" key="1">
    <citation type="journal article" date="2014" name="J. Biotechnol.">
        <title>Complete genome sequence of the actinobacterium Actinoplanes friuliensis HAG 010964, producer of the lipopeptide antibiotic friulimycin.</title>
        <authorList>
            <person name="Ruckert C."/>
            <person name="Szczepanowski R."/>
            <person name="Albersmeier A."/>
            <person name="Goesmann A."/>
            <person name="Fischer N."/>
            <person name="Steinkamper A."/>
            <person name="Puhler A."/>
            <person name="Biener R."/>
            <person name="Schwartz D."/>
            <person name="Kalinowski J."/>
        </authorList>
    </citation>
    <scope>NUCLEOTIDE SEQUENCE [LARGE SCALE GENOMIC DNA]</scope>
    <source>
        <strain evidence="1 2">DSM 7358</strain>
    </source>
</reference>
<proteinExistence type="predicted"/>
<organism evidence="1 2">
    <name type="scientific">Actinoplanes friuliensis DSM 7358</name>
    <dbReference type="NCBI Taxonomy" id="1246995"/>
    <lineage>
        <taxon>Bacteria</taxon>
        <taxon>Bacillati</taxon>
        <taxon>Actinomycetota</taxon>
        <taxon>Actinomycetes</taxon>
        <taxon>Micromonosporales</taxon>
        <taxon>Micromonosporaceae</taxon>
        <taxon>Actinoplanes</taxon>
    </lineage>
</organism>
<protein>
    <submittedName>
        <fullName evidence="1">Uncharacterized protein</fullName>
    </submittedName>
</protein>
<dbReference type="HOGENOM" id="CLU_107599_0_0_11"/>
<dbReference type="OrthoDB" id="3830751at2"/>
<sequence>MRVLPDDQPWVFDLISPDDAVRAAARRRNQAVIAGASEALRRYNKVWTRPDFVPLAHAFVRETERTLKGLVSAFCSAEDPQVRARYAPYAVLYLQWEERYPAELTESWMWSIWTAKEVVLRNLHRQGVPPELGPEIADLIVAALHRPYRCKDWRYASLLHQVAPVERIVTIDDDRARFALHVVRNPAVNVTRATYPRWLAAQPAR</sequence>
<dbReference type="AlphaFoldDB" id="U5W5J8"/>